<protein>
    <recommendedName>
        <fullName evidence="1 7">Transcriptional regulator MraZ</fullName>
    </recommendedName>
</protein>
<dbReference type="OrthoDB" id="269168at2"/>
<comment type="subunit">
    <text evidence="7">Forms oligomers.</text>
</comment>
<dbReference type="AlphaFoldDB" id="F0SMH7"/>
<keyword evidence="6 7" id="KW-0804">Transcription</keyword>
<dbReference type="InterPro" id="IPR035642">
    <property type="entry name" value="MraZ_N"/>
</dbReference>
<dbReference type="InterPro" id="IPR035644">
    <property type="entry name" value="MraZ_C"/>
</dbReference>
<dbReference type="InterPro" id="IPR003444">
    <property type="entry name" value="MraZ"/>
</dbReference>
<keyword evidence="10" id="KW-1185">Reference proteome</keyword>
<evidence type="ECO:0000313" key="9">
    <source>
        <dbReference type="EMBL" id="ADY57739.1"/>
    </source>
</evidence>
<organism evidence="9 10">
    <name type="scientific">Rubinisphaera brasiliensis (strain ATCC 49424 / DSM 5305 / JCM 21570 / IAM 15109 / NBRC 103401 / IFAM 1448)</name>
    <name type="common">Planctomyces brasiliensis</name>
    <dbReference type="NCBI Taxonomy" id="756272"/>
    <lineage>
        <taxon>Bacteria</taxon>
        <taxon>Pseudomonadati</taxon>
        <taxon>Planctomycetota</taxon>
        <taxon>Planctomycetia</taxon>
        <taxon>Planctomycetales</taxon>
        <taxon>Planctomycetaceae</taxon>
        <taxon>Rubinisphaera</taxon>
    </lineage>
</organism>
<dbReference type="Proteomes" id="UP000006860">
    <property type="component" value="Chromosome"/>
</dbReference>
<evidence type="ECO:0000256" key="7">
    <source>
        <dbReference type="HAMAP-Rule" id="MF_01008"/>
    </source>
</evidence>
<gene>
    <name evidence="7" type="primary">mraZ</name>
    <name evidence="9" type="ordered locus">Plabr_0109</name>
</gene>
<evidence type="ECO:0000259" key="8">
    <source>
        <dbReference type="PROSITE" id="PS51740"/>
    </source>
</evidence>
<dbReference type="SUPFAM" id="SSF89447">
    <property type="entry name" value="AbrB/MazE/MraZ-like"/>
    <property type="match status" value="1"/>
</dbReference>
<dbReference type="InterPro" id="IPR037914">
    <property type="entry name" value="SpoVT-AbrB_sf"/>
</dbReference>
<proteinExistence type="inferred from homology"/>
<dbReference type="CDD" id="cd16320">
    <property type="entry name" value="MraZ_N"/>
    <property type="match status" value="1"/>
</dbReference>
<evidence type="ECO:0000313" key="10">
    <source>
        <dbReference type="Proteomes" id="UP000006860"/>
    </source>
</evidence>
<comment type="similarity">
    <text evidence="7">Belongs to the MraZ family.</text>
</comment>
<dbReference type="RefSeq" id="WP_013626483.1">
    <property type="nucleotide sequence ID" value="NC_015174.1"/>
</dbReference>
<dbReference type="CDD" id="cd16321">
    <property type="entry name" value="MraZ_C"/>
    <property type="match status" value="1"/>
</dbReference>
<feature type="domain" description="SpoVT-AbrB" evidence="8">
    <location>
        <begin position="10"/>
        <end position="55"/>
    </location>
</feature>
<keyword evidence="3" id="KW-0677">Repeat</keyword>
<dbReference type="EMBL" id="CP002546">
    <property type="protein sequence ID" value="ADY57739.1"/>
    <property type="molecule type" value="Genomic_DNA"/>
</dbReference>
<dbReference type="GO" id="GO:0000976">
    <property type="term" value="F:transcription cis-regulatory region binding"/>
    <property type="evidence" value="ECO:0007669"/>
    <property type="project" value="TreeGrafter"/>
</dbReference>
<dbReference type="GO" id="GO:2000143">
    <property type="term" value="P:negative regulation of DNA-templated transcription initiation"/>
    <property type="evidence" value="ECO:0007669"/>
    <property type="project" value="TreeGrafter"/>
</dbReference>
<reference evidence="10" key="1">
    <citation type="submission" date="2011-02" db="EMBL/GenBank/DDBJ databases">
        <title>The complete genome of Planctomyces brasiliensis DSM 5305.</title>
        <authorList>
            <person name="Lucas S."/>
            <person name="Copeland A."/>
            <person name="Lapidus A."/>
            <person name="Bruce D."/>
            <person name="Goodwin L."/>
            <person name="Pitluck S."/>
            <person name="Kyrpides N."/>
            <person name="Mavromatis K."/>
            <person name="Pagani I."/>
            <person name="Ivanova N."/>
            <person name="Ovchinnikova G."/>
            <person name="Lu M."/>
            <person name="Detter J.C."/>
            <person name="Han C."/>
            <person name="Land M."/>
            <person name="Hauser L."/>
            <person name="Markowitz V."/>
            <person name="Cheng J.-F."/>
            <person name="Hugenholtz P."/>
            <person name="Woyke T."/>
            <person name="Wu D."/>
            <person name="Tindall B."/>
            <person name="Pomrenke H.G."/>
            <person name="Brambilla E."/>
            <person name="Klenk H.-P."/>
            <person name="Eisen J.A."/>
        </authorList>
    </citation>
    <scope>NUCLEOTIDE SEQUENCE [LARGE SCALE GENOMIC DNA]</scope>
    <source>
        <strain evidence="10">ATCC 49424 / DSM 5305 / JCM 21570 / NBRC 103401 / IFAM 1448</strain>
    </source>
</reference>
<evidence type="ECO:0000256" key="6">
    <source>
        <dbReference type="ARBA" id="ARBA00023163"/>
    </source>
</evidence>
<dbReference type="GO" id="GO:0003700">
    <property type="term" value="F:DNA-binding transcription factor activity"/>
    <property type="evidence" value="ECO:0007669"/>
    <property type="project" value="UniProtKB-UniRule"/>
</dbReference>
<evidence type="ECO:0000256" key="3">
    <source>
        <dbReference type="ARBA" id="ARBA00022737"/>
    </source>
</evidence>
<keyword evidence="4 7" id="KW-0805">Transcription regulation</keyword>
<dbReference type="InterPro" id="IPR020603">
    <property type="entry name" value="MraZ_dom"/>
</dbReference>
<dbReference type="HOGENOM" id="CLU_1693860_0_0_0"/>
<evidence type="ECO:0000256" key="1">
    <source>
        <dbReference type="ARBA" id="ARBA00013860"/>
    </source>
</evidence>
<evidence type="ECO:0000256" key="5">
    <source>
        <dbReference type="ARBA" id="ARBA00023125"/>
    </source>
</evidence>
<dbReference type="GO" id="GO:0009295">
    <property type="term" value="C:nucleoid"/>
    <property type="evidence" value="ECO:0007669"/>
    <property type="project" value="UniProtKB-SubCell"/>
</dbReference>
<keyword evidence="5 7" id="KW-0238">DNA-binding</keyword>
<dbReference type="PROSITE" id="PS51740">
    <property type="entry name" value="SPOVT_ABRB"/>
    <property type="match status" value="2"/>
</dbReference>
<feature type="domain" description="SpoVT-AbrB" evidence="8">
    <location>
        <begin position="94"/>
        <end position="139"/>
    </location>
</feature>
<dbReference type="Pfam" id="PF02381">
    <property type="entry name" value="MraZ"/>
    <property type="match status" value="1"/>
</dbReference>
<keyword evidence="2 7" id="KW-0963">Cytoplasm</keyword>
<name>F0SMH7_RUBBR</name>
<accession>F0SMH7</accession>
<dbReference type="InterPro" id="IPR007159">
    <property type="entry name" value="SpoVT-AbrB_dom"/>
</dbReference>
<evidence type="ECO:0000256" key="4">
    <source>
        <dbReference type="ARBA" id="ARBA00023015"/>
    </source>
</evidence>
<comment type="subcellular location">
    <subcellularLocation>
        <location evidence="7">Cytoplasm</location>
        <location evidence="7">Nucleoid</location>
    </subcellularLocation>
</comment>
<evidence type="ECO:0000256" key="2">
    <source>
        <dbReference type="ARBA" id="ARBA00022490"/>
    </source>
</evidence>
<dbReference type="eggNOG" id="COG2001">
    <property type="taxonomic scope" value="Bacteria"/>
</dbReference>
<dbReference type="HAMAP" id="MF_01008">
    <property type="entry name" value="MraZ"/>
    <property type="match status" value="1"/>
</dbReference>
<dbReference type="GO" id="GO:0005737">
    <property type="term" value="C:cytoplasm"/>
    <property type="evidence" value="ECO:0007669"/>
    <property type="project" value="UniProtKB-UniRule"/>
</dbReference>
<dbReference type="Gene3D" id="3.40.1550.20">
    <property type="entry name" value="Transcriptional regulator MraZ domain"/>
    <property type="match status" value="1"/>
</dbReference>
<sequence length="160" mass="18354">MASGQLITGEYKRTIDERFRLSLPTEWVDAITDADGQTILVKERYGCLSLWSAQEWQGRMDQGVELIKQKIVAGRMEQRWSEVQRLGRLLSTRQTTLKLANRGRLLIPESFRGFLGVPANQEVMVVGAVVCLEIWNPDAWLETLKDDMPEFNPLFKELTN</sequence>
<dbReference type="PANTHER" id="PTHR34701">
    <property type="entry name" value="TRANSCRIPTIONAL REGULATOR MRAZ"/>
    <property type="match status" value="1"/>
</dbReference>
<dbReference type="STRING" id="756272.Plabr_0109"/>
<dbReference type="PANTHER" id="PTHR34701:SF1">
    <property type="entry name" value="TRANSCRIPTIONAL REGULATOR MRAZ"/>
    <property type="match status" value="1"/>
</dbReference>
<dbReference type="InterPro" id="IPR038619">
    <property type="entry name" value="MraZ_sf"/>
</dbReference>
<dbReference type="KEGG" id="pbs:Plabr_0109"/>